<feature type="chain" id="PRO_5046055949" evidence="1">
    <location>
        <begin position="19"/>
        <end position="271"/>
    </location>
</feature>
<protein>
    <submittedName>
        <fullName evidence="2">Uncharacterized protein</fullName>
    </submittedName>
</protein>
<sequence length="271" mass="30134">MRIALVIAVAVASLWLLAAGSVAAPAGRQVPIRIVSVSIQYTYMGWGYVDERFHLVPARNGMGFIMRWTDNDGTRHAEQQVATDKVMALFAAARAPRIDRATGLGELQQRAMAAETITKIRNALFVAPNCSPLQQRQLRAAQANGDNVRGALEQIYREPISWTDDDPSMTVRIVLERGVPMEFYSQSQKPFMLSWIQGKPVFGRDEDMNGPRATWSLPLSDALAEILPATSPARKRLARKQLVTVLARNLERGAPTSCPQRTYRDKFQLGN</sequence>
<dbReference type="EMBL" id="CP126172">
    <property type="protein sequence ID" value="WOS40515.1"/>
    <property type="molecule type" value="Genomic_DNA"/>
</dbReference>
<organism evidence="2 3">
    <name type="scientific">Xanthomonas rydalmerensis</name>
    <dbReference type="NCBI Taxonomy" id="3046274"/>
    <lineage>
        <taxon>Bacteria</taxon>
        <taxon>Pseudomonadati</taxon>
        <taxon>Pseudomonadota</taxon>
        <taxon>Gammaproteobacteria</taxon>
        <taxon>Lysobacterales</taxon>
        <taxon>Lysobacteraceae</taxon>
        <taxon>Xanthomonas</taxon>
    </lineage>
</organism>
<feature type="signal peptide" evidence="1">
    <location>
        <begin position="1"/>
        <end position="18"/>
    </location>
</feature>
<gene>
    <name evidence="2" type="ORF">QN243_19315</name>
</gene>
<proteinExistence type="predicted"/>
<dbReference type="Proteomes" id="UP001302020">
    <property type="component" value="Chromosome"/>
</dbReference>
<evidence type="ECO:0000313" key="2">
    <source>
        <dbReference type="EMBL" id="WOS40515.1"/>
    </source>
</evidence>
<dbReference type="RefSeq" id="WP_317843958.1">
    <property type="nucleotide sequence ID" value="NZ_CP126170.1"/>
</dbReference>
<reference evidence="2 3" key="1">
    <citation type="submission" date="2023-05" db="EMBL/GenBank/DDBJ databases">
        <title>Xanthomonas rydalmerenesis sp. nov., a novel Xanthomonas species isolated from Fragaria x ananassa.</title>
        <authorList>
            <person name="McKnight D.J.E."/>
            <person name="Wong-Bajracharya J."/>
            <person name="Okoh E.B."/>
            <person name="Snijders F."/>
            <person name="Lidbetter F."/>
            <person name="Webster J."/>
            <person name="Djordjevic S.P."/>
            <person name="Bogema D.R."/>
            <person name="Chapman T.A."/>
        </authorList>
    </citation>
    <scope>NUCLEOTIDE SEQUENCE [LARGE SCALE GENOMIC DNA]</scope>
    <source>
        <strain evidence="2 3">DAR34883</strain>
    </source>
</reference>
<keyword evidence="1" id="KW-0732">Signal</keyword>
<accession>A0ABZ0JNA1</accession>
<evidence type="ECO:0000313" key="3">
    <source>
        <dbReference type="Proteomes" id="UP001302020"/>
    </source>
</evidence>
<evidence type="ECO:0000256" key="1">
    <source>
        <dbReference type="SAM" id="SignalP"/>
    </source>
</evidence>
<name>A0ABZ0JNA1_9XANT</name>
<keyword evidence="3" id="KW-1185">Reference proteome</keyword>